<keyword evidence="3" id="KW-0949">S-adenosyl-L-methionine</keyword>
<dbReference type="EMBL" id="CAXLJL010000933">
    <property type="protein sequence ID" value="CAL5141728.1"/>
    <property type="molecule type" value="Genomic_DNA"/>
</dbReference>
<dbReference type="GO" id="GO:0032259">
    <property type="term" value="P:methylation"/>
    <property type="evidence" value="ECO:0007669"/>
    <property type="project" value="UniProtKB-KW"/>
</dbReference>
<dbReference type="GO" id="GO:0008168">
    <property type="term" value="F:methyltransferase activity"/>
    <property type="evidence" value="ECO:0007669"/>
    <property type="project" value="UniProtKB-KW"/>
</dbReference>
<dbReference type="GO" id="GO:0005634">
    <property type="term" value="C:nucleus"/>
    <property type="evidence" value="ECO:0007669"/>
    <property type="project" value="TreeGrafter"/>
</dbReference>
<evidence type="ECO:0000256" key="2">
    <source>
        <dbReference type="ARBA" id="ARBA00022679"/>
    </source>
</evidence>
<dbReference type="Pfam" id="PF10294">
    <property type="entry name" value="Methyltransf_16"/>
    <property type="match status" value="1"/>
</dbReference>
<dbReference type="SUPFAM" id="SSF53335">
    <property type="entry name" value="S-adenosyl-L-methionine-dependent methyltransferases"/>
    <property type="match status" value="1"/>
</dbReference>
<evidence type="ECO:0000256" key="3">
    <source>
        <dbReference type="ARBA" id="ARBA00022691"/>
    </source>
</evidence>
<dbReference type="PANTHER" id="PTHR14614:SF164">
    <property type="entry name" value="HISTONE-ARGININE METHYLTRANSFERASE METTL23"/>
    <property type="match status" value="1"/>
</dbReference>
<organism evidence="5 6">
    <name type="scientific">Calicophoron daubneyi</name>
    <name type="common">Rumen fluke</name>
    <name type="synonym">Paramphistomum daubneyi</name>
    <dbReference type="NCBI Taxonomy" id="300641"/>
    <lineage>
        <taxon>Eukaryota</taxon>
        <taxon>Metazoa</taxon>
        <taxon>Spiralia</taxon>
        <taxon>Lophotrochozoa</taxon>
        <taxon>Platyhelminthes</taxon>
        <taxon>Trematoda</taxon>
        <taxon>Digenea</taxon>
        <taxon>Plagiorchiida</taxon>
        <taxon>Pronocephalata</taxon>
        <taxon>Paramphistomoidea</taxon>
        <taxon>Paramphistomidae</taxon>
        <taxon>Calicophoron</taxon>
    </lineage>
</organism>
<dbReference type="CDD" id="cd02440">
    <property type="entry name" value="AdoMet_MTases"/>
    <property type="match status" value="1"/>
</dbReference>
<keyword evidence="1" id="KW-0489">Methyltransferase</keyword>
<reference evidence="5" key="1">
    <citation type="submission" date="2024-06" db="EMBL/GenBank/DDBJ databases">
        <authorList>
            <person name="Liu X."/>
            <person name="Lenzi L."/>
            <person name="Haldenby T S."/>
            <person name="Uol C."/>
        </authorList>
    </citation>
    <scope>NUCLEOTIDE SEQUENCE</scope>
</reference>
<dbReference type="InterPro" id="IPR029063">
    <property type="entry name" value="SAM-dependent_MTases_sf"/>
</dbReference>
<accession>A0AAV2TXZ9</accession>
<name>A0AAV2TXZ9_CALDB</name>
<dbReference type="Gene3D" id="3.40.50.150">
    <property type="entry name" value="Vaccinia Virus protein VP39"/>
    <property type="match status" value="1"/>
</dbReference>
<evidence type="ECO:0000256" key="1">
    <source>
        <dbReference type="ARBA" id="ARBA00022603"/>
    </source>
</evidence>
<evidence type="ECO:0000313" key="6">
    <source>
        <dbReference type="Proteomes" id="UP001497525"/>
    </source>
</evidence>
<dbReference type="PANTHER" id="PTHR14614">
    <property type="entry name" value="HEPATOCELLULAR CARCINOMA-ASSOCIATED ANTIGEN"/>
    <property type="match status" value="1"/>
</dbReference>
<comment type="caution">
    <text evidence="5">The sequence shown here is derived from an EMBL/GenBank/DDBJ whole genome shotgun (WGS) entry which is preliminary data.</text>
</comment>
<dbReference type="Proteomes" id="UP001497525">
    <property type="component" value="Unassembled WGS sequence"/>
</dbReference>
<protein>
    <submittedName>
        <fullName evidence="5">Uncharacterized protein</fullName>
    </submittedName>
</protein>
<dbReference type="GO" id="GO:0005737">
    <property type="term" value="C:cytoplasm"/>
    <property type="evidence" value="ECO:0007669"/>
    <property type="project" value="TreeGrafter"/>
</dbReference>
<evidence type="ECO:0000256" key="4">
    <source>
        <dbReference type="ARBA" id="ARBA00043988"/>
    </source>
</evidence>
<gene>
    <name evidence="5" type="ORF">CDAUBV1_LOCUS17052</name>
</gene>
<dbReference type="AlphaFoldDB" id="A0AAV2TXZ9"/>
<proteinExistence type="inferred from homology"/>
<evidence type="ECO:0000313" key="5">
    <source>
        <dbReference type="EMBL" id="CAL5141728.1"/>
    </source>
</evidence>
<sequence length="203" mass="22570">MYSEERKFTFTKSDASILNVIVRSPDLSSSSHYGQYTWKCAEALSSFVASNSELIAGRRVLELGAGTALCGLVAALCGATWVTCSDNDVALLHDLQENIRLNNLSNVSFCSVDWNHPSASRLSFDVLLAADCLFDKSVYEPFIRTVSMLMSAMPQSFTLMAVENRRSFVDVSTLMKKYFLKTTLQAVADEEFENVQIYRVDVA</sequence>
<comment type="similarity">
    <text evidence="4">Belongs to the methyltransferase superfamily. METTL23 family.</text>
</comment>
<dbReference type="InterPro" id="IPR019410">
    <property type="entry name" value="Methyltransf_16"/>
</dbReference>
<keyword evidence="2" id="KW-0808">Transferase</keyword>